<evidence type="ECO:0000313" key="2">
    <source>
        <dbReference type="EMBL" id="GAG45158.1"/>
    </source>
</evidence>
<dbReference type="AlphaFoldDB" id="X0Y8V8"/>
<feature type="region of interest" description="Disordered" evidence="1">
    <location>
        <begin position="36"/>
        <end position="57"/>
    </location>
</feature>
<accession>X0Y8V8</accession>
<evidence type="ECO:0000256" key="1">
    <source>
        <dbReference type="SAM" id="MobiDB-lite"/>
    </source>
</evidence>
<sequence length="57" mass="6537">MDKGKDQKEVYNSVCSEIIRATYFSHCGKKNSFKKESKAAEISQKKEKPQEIDKKIG</sequence>
<gene>
    <name evidence="2" type="ORF">S01H1_74846</name>
</gene>
<protein>
    <submittedName>
        <fullName evidence="2">Uncharacterized protein</fullName>
    </submittedName>
</protein>
<comment type="caution">
    <text evidence="2">The sequence shown here is derived from an EMBL/GenBank/DDBJ whole genome shotgun (WGS) entry which is preliminary data.</text>
</comment>
<name>X0Y8V8_9ZZZZ</name>
<proteinExistence type="predicted"/>
<dbReference type="EMBL" id="BARS01050094">
    <property type="protein sequence ID" value="GAG45158.1"/>
    <property type="molecule type" value="Genomic_DNA"/>
</dbReference>
<organism evidence="2">
    <name type="scientific">marine sediment metagenome</name>
    <dbReference type="NCBI Taxonomy" id="412755"/>
    <lineage>
        <taxon>unclassified sequences</taxon>
        <taxon>metagenomes</taxon>
        <taxon>ecological metagenomes</taxon>
    </lineage>
</organism>
<reference evidence="2" key="1">
    <citation type="journal article" date="2014" name="Front. Microbiol.">
        <title>High frequency of phylogenetically diverse reductive dehalogenase-homologous genes in deep subseafloor sedimentary metagenomes.</title>
        <authorList>
            <person name="Kawai M."/>
            <person name="Futagami T."/>
            <person name="Toyoda A."/>
            <person name="Takaki Y."/>
            <person name="Nishi S."/>
            <person name="Hori S."/>
            <person name="Arai W."/>
            <person name="Tsubouchi T."/>
            <person name="Morono Y."/>
            <person name="Uchiyama I."/>
            <person name="Ito T."/>
            <person name="Fujiyama A."/>
            <person name="Inagaki F."/>
            <person name="Takami H."/>
        </authorList>
    </citation>
    <scope>NUCLEOTIDE SEQUENCE</scope>
    <source>
        <strain evidence="2">Expedition CK06-06</strain>
    </source>
</reference>